<name>A0A1J4NWG5_9ACTN</name>
<evidence type="ECO:0000313" key="2">
    <source>
        <dbReference type="EMBL" id="OIJ65502.1"/>
    </source>
</evidence>
<keyword evidence="1" id="KW-0732">Signal</keyword>
<accession>A0A1J4NWG5</accession>
<evidence type="ECO:0000256" key="1">
    <source>
        <dbReference type="SAM" id="SignalP"/>
    </source>
</evidence>
<feature type="signal peptide" evidence="1">
    <location>
        <begin position="1"/>
        <end position="25"/>
    </location>
</feature>
<feature type="chain" id="PRO_5038982592" evidence="1">
    <location>
        <begin position="26"/>
        <end position="410"/>
    </location>
</feature>
<proteinExistence type="predicted"/>
<organism evidence="2 3">
    <name type="scientific">Streptomyces mangrovisoli</name>
    <dbReference type="NCBI Taxonomy" id="1428628"/>
    <lineage>
        <taxon>Bacteria</taxon>
        <taxon>Bacillati</taxon>
        <taxon>Actinomycetota</taxon>
        <taxon>Actinomycetes</taxon>
        <taxon>Kitasatosporales</taxon>
        <taxon>Streptomycetaceae</taxon>
        <taxon>Streptomyces</taxon>
    </lineage>
</organism>
<dbReference type="AlphaFoldDB" id="A0A1J4NWG5"/>
<protein>
    <submittedName>
        <fullName evidence="2">Uncharacterized protein</fullName>
    </submittedName>
</protein>
<dbReference type="Proteomes" id="UP000034196">
    <property type="component" value="Unassembled WGS sequence"/>
</dbReference>
<keyword evidence="3" id="KW-1185">Reference proteome</keyword>
<sequence>MIRDRAAVLAAALAAALVLLCAACAPGSPRSSAGARGTAAASSTAWRYDYLGADRNGAVSDIAAASADDAWAVARTPVTGNIDGQRASLLHYDGHRWRPYPLPPVLAPMTDLGSVRLDAPVSGGDVWLFGGAVGTGGEVLVARWDGTRWQQAGVPAQFPRDVTGAAVFAPDDAWVVDGTDTAWRWNGASWRPVRLASRVWDIAGASPGDVWAVGIGPSTEGALDNGGPVALHWDGRTWRKTAVPAVMPGESTPEPSDLQGESSLSYEAGLTRLAIRSADDVQAFGSVSGEGGQDVYQEQLTLHWDGSRWTKTPSGTVRCCVTGQAGGTVLLGSTYYLDASGRAVHIGRPPYAAGRSGKVTAVDRKQKFRVEDQAQIPGTREIWAVGAMVLDAHGDANFHRPVIARRTPAD</sequence>
<gene>
    <name evidence="2" type="ORF">WN71_023440</name>
</gene>
<comment type="caution">
    <text evidence="2">The sequence shown here is derived from an EMBL/GenBank/DDBJ whole genome shotgun (WGS) entry which is preliminary data.</text>
</comment>
<dbReference type="RefSeq" id="WP_046584793.1">
    <property type="nucleotide sequence ID" value="NZ_LAVA02000057.1"/>
</dbReference>
<dbReference type="STRING" id="1428628.WN71_023440"/>
<evidence type="ECO:0000313" key="3">
    <source>
        <dbReference type="Proteomes" id="UP000034196"/>
    </source>
</evidence>
<reference evidence="2" key="1">
    <citation type="submission" date="2016-10" db="EMBL/GenBank/DDBJ databases">
        <title>Genome sequence of Streptomyces mangrovisoli MUSC 149.</title>
        <authorList>
            <person name="Lee L.-H."/>
            <person name="Ser H.-L."/>
        </authorList>
    </citation>
    <scope>NUCLEOTIDE SEQUENCE [LARGE SCALE GENOMIC DNA]</scope>
    <source>
        <strain evidence="2">MUSC 149</strain>
    </source>
</reference>
<dbReference type="OrthoDB" id="3454650at2"/>
<dbReference type="EMBL" id="LAVA02000057">
    <property type="protein sequence ID" value="OIJ65502.1"/>
    <property type="molecule type" value="Genomic_DNA"/>
</dbReference>